<keyword evidence="2" id="KW-1185">Reference proteome</keyword>
<organism evidence="1 2">
    <name type="scientific">Porites evermanni</name>
    <dbReference type="NCBI Taxonomy" id="104178"/>
    <lineage>
        <taxon>Eukaryota</taxon>
        <taxon>Metazoa</taxon>
        <taxon>Cnidaria</taxon>
        <taxon>Anthozoa</taxon>
        <taxon>Hexacorallia</taxon>
        <taxon>Scleractinia</taxon>
        <taxon>Fungiina</taxon>
        <taxon>Poritidae</taxon>
        <taxon>Porites</taxon>
    </lineage>
</organism>
<protein>
    <submittedName>
        <fullName evidence="1">Uncharacterized protein</fullName>
    </submittedName>
</protein>
<sequence>LLLSDQSILSSFLPLIKASAADFQRFANGSTAAQHLRNLENELQSMIALLRRLQAIFNIETKTTTNVSTVTVTSGNQLPLGMPMRTSQVTVHNSTRSLNATIGTPTIHRVALRVSVILNDLYTSLLQMDVDFNKMRRVDCSKI</sequence>
<feature type="non-terminal residue" evidence="1">
    <location>
        <position position="1"/>
    </location>
</feature>
<evidence type="ECO:0000313" key="2">
    <source>
        <dbReference type="Proteomes" id="UP001159427"/>
    </source>
</evidence>
<evidence type="ECO:0000313" key="1">
    <source>
        <dbReference type="EMBL" id="CAH3014549.1"/>
    </source>
</evidence>
<dbReference type="EMBL" id="CALNXI010000011">
    <property type="protein sequence ID" value="CAH3014549.1"/>
    <property type="molecule type" value="Genomic_DNA"/>
</dbReference>
<comment type="caution">
    <text evidence="1">The sequence shown here is derived from an EMBL/GenBank/DDBJ whole genome shotgun (WGS) entry which is preliminary data.</text>
</comment>
<gene>
    <name evidence="1" type="ORF">PEVE_00001744</name>
</gene>
<reference evidence="1 2" key="1">
    <citation type="submission" date="2022-05" db="EMBL/GenBank/DDBJ databases">
        <authorList>
            <consortium name="Genoscope - CEA"/>
            <person name="William W."/>
        </authorList>
    </citation>
    <scope>NUCLEOTIDE SEQUENCE [LARGE SCALE GENOMIC DNA]</scope>
</reference>
<accession>A0ABN8LGF0</accession>
<proteinExistence type="predicted"/>
<name>A0ABN8LGF0_9CNID</name>
<dbReference type="Proteomes" id="UP001159427">
    <property type="component" value="Unassembled WGS sequence"/>
</dbReference>